<evidence type="ECO:0000313" key="4">
    <source>
        <dbReference type="Proteomes" id="UP000366065"/>
    </source>
</evidence>
<feature type="compositionally biased region" description="Polar residues" evidence="1">
    <location>
        <begin position="71"/>
        <end position="91"/>
    </location>
</feature>
<keyword evidence="4" id="KW-1185">Reference proteome</keyword>
<organism evidence="3 4">
    <name type="scientific">Pandoraea capi</name>
    <dbReference type="NCBI Taxonomy" id="2508286"/>
    <lineage>
        <taxon>Bacteria</taxon>
        <taxon>Pseudomonadati</taxon>
        <taxon>Pseudomonadota</taxon>
        <taxon>Betaproteobacteria</taxon>
        <taxon>Burkholderiales</taxon>
        <taxon>Burkholderiaceae</taxon>
        <taxon>Pandoraea</taxon>
    </lineage>
</organism>
<dbReference type="EMBL" id="CABPRV010000015">
    <property type="protein sequence ID" value="VVE52300.1"/>
    <property type="molecule type" value="Genomic_DNA"/>
</dbReference>
<feature type="chain" id="PRO_5045543803" description="DUF4148 domain-containing protein" evidence="2">
    <location>
        <begin position="23"/>
        <end position="120"/>
    </location>
</feature>
<name>A0ABY6WBK8_9BURK</name>
<evidence type="ECO:0000256" key="1">
    <source>
        <dbReference type="SAM" id="MobiDB-lite"/>
    </source>
</evidence>
<evidence type="ECO:0008006" key="5">
    <source>
        <dbReference type="Google" id="ProtNLM"/>
    </source>
</evidence>
<evidence type="ECO:0000313" key="3">
    <source>
        <dbReference type="EMBL" id="VVE52300.1"/>
    </source>
</evidence>
<gene>
    <name evidence="3" type="ORF">PCA20602_04791</name>
</gene>
<dbReference type="InterPro" id="IPR025421">
    <property type="entry name" value="DUF4148"/>
</dbReference>
<proteinExistence type="predicted"/>
<dbReference type="RefSeq" id="WP_150723298.1">
    <property type="nucleotide sequence ID" value="NZ_CABPRV010000015.1"/>
</dbReference>
<accession>A0ABY6WBK8</accession>
<evidence type="ECO:0000256" key="2">
    <source>
        <dbReference type="SAM" id="SignalP"/>
    </source>
</evidence>
<feature type="region of interest" description="Disordered" evidence="1">
    <location>
        <begin position="67"/>
        <end position="91"/>
    </location>
</feature>
<feature type="signal peptide" evidence="2">
    <location>
        <begin position="1"/>
        <end position="22"/>
    </location>
</feature>
<dbReference type="Pfam" id="PF13663">
    <property type="entry name" value="DUF4148"/>
    <property type="match status" value="1"/>
</dbReference>
<comment type="caution">
    <text evidence="3">The sequence shown here is derived from an EMBL/GenBank/DDBJ whole genome shotgun (WGS) entry which is preliminary data.</text>
</comment>
<keyword evidence="2" id="KW-0732">Signal</keyword>
<sequence length="120" mass="12478">MNTSILATTTAILIAASSVAIAAPQAGKTRAEVRAELKALHDVGYTFASDNTRYPANIQMANAELARQSRNRAASGSSDANNTNATSVTGVATGDTVSASGAMQRVYRGIPHLDNIYHGQ</sequence>
<dbReference type="Proteomes" id="UP000366065">
    <property type="component" value="Unassembled WGS sequence"/>
</dbReference>
<reference evidence="3 4" key="1">
    <citation type="submission" date="2019-08" db="EMBL/GenBank/DDBJ databases">
        <authorList>
            <person name="Peeters C."/>
        </authorList>
    </citation>
    <scope>NUCLEOTIDE SEQUENCE [LARGE SCALE GENOMIC DNA]</scope>
    <source>
        <strain evidence="3 4">LMG 20602</strain>
    </source>
</reference>
<protein>
    <recommendedName>
        <fullName evidence="5">DUF4148 domain-containing protein</fullName>
    </recommendedName>
</protein>